<dbReference type="Proteomes" id="UP000260680">
    <property type="component" value="Unassembled WGS sequence"/>
</dbReference>
<dbReference type="SUPFAM" id="SSF51126">
    <property type="entry name" value="Pectin lyase-like"/>
    <property type="match status" value="1"/>
</dbReference>
<name>A0A3E2N7K5_9FIRM</name>
<dbReference type="Pfam" id="PF13229">
    <property type="entry name" value="Beta_helix"/>
    <property type="match status" value="1"/>
</dbReference>
<organism evidence="4 5">
    <name type="scientific">Lacrimispora amygdalina</name>
    <dbReference type="NCBI Taxonomy" id="253257"/>
    <lineage>
        <taxon>Bacteria</taxon>
        <taxon>Bacillati</taxon>
        <taxon>Bacillota</taxon>
        <taxon>Clostridia</taxon>
        <taxon>Lachnospirales</taxon>
        <taxon>Lachnospiraceae</taxon>
        <taxon>Lacrimispora</taxon>
    </lineage>
</organism>
<gene>
    <name evidence="4" type="ORF">DS742_21125</name>
</gene>
<evidence type="ECO:0000259" key="2">
    <source>
        <dbReference type="Pfam" id="PF02018"/>
    </source>
</evidence>
<dbReference type="InterPro" id="IPR012334">
    <property type="entry name" value="Pectin_lyas_fold"/>
</dbReference>
<reference evidence="4 5" key="1">
    <citation type="submission" date="2018-07" db="EMBL/GenBank/DDBJ databases">
        <title>New species, Clostridium PI-S10-A1B.</title>
        <authorList>
            <person name="Krishna G."/>
            <person name="Summeta K."/>
            <person name="Shikha S."/>
            <person name="Prabhu P.B."/>
            <person name="Suresh K."/>
        </authorList>
    </citation>
    <scope>NUCLEOTIDE SEQUENCE [LARGE SCALE GENOMIC DNA]</scope>
    <source>
        <strain evidence="4 5">PI-S10-A1B</strain>
    </source>
</reference>
<proteinExistence type="predicted"/>
<feature type="domain" description="Right handed beta helix" evidence="3">
    <location>
        <begin position="324"/>
        <end position="492"/>
    </location>
</feature>
<evidence type="ECO:0000313" key="5">
    <source>
        <dbReference type="Proteomes" id="UP000260680"/>
    </source>
</evidence>
<dbReference type="InterPro" id="IPR011050">
    <property type="entry name" value="Pectin_lyase_fold/virulence"/>
</dbReference>
<dbReference type="OrthoDB" id="9795486at2"/>
<evidence type="ECO:0000259" key="3">
    <source>
        <dbReference type="Pfam" id="PF13229"/>
    </source>
</evidence>
<comment type="caution">
    <text evidence="4">The sequence shown here is derived from an EMBL/GenBank/DDBJ whole genome shotgun (WGS) entry which is preliminary data.</text>
</comment>
<dbReference type="EMBL" id="QOHO01000071">
    <property type="protein sequence ID" value="RFZ76978.1"/>
    <property type="molecule type" value="Genomic_DNA"/>
</dbReference>
<dbReference type="RefSeq" id="WP_117418944.1">
    <property type="nucleotide sequence ID" value="NZ_QOHO01000071.1"/>
</dbReference>
<feature type="domain" description="CBM-cenC" evidence="2">
    <location>
        <begin position="614"/>
        <end position="730"/>
    </location>
</feature>
<dbReference type="InterPro" id="IPR008979">
    <property type="entry name" value="Galactose-bd-like_sf"/>
</dbReference>
<evidence type="ECO:0000256" key="1">
    <source>
        <dbReference type="ARBA" id="ARBA00022801"/>
    </source>
</evidence>
<dbReference type="PANTHER" id="PTHR36453">
    <property type="entry name" value="SECRETED PROTEIN-RELATED"/>
    <property type="match status" value="1"/>
</dbReference>
<dbReference type="Gene3D" id="2.160.20.10">
    <property type="entry name" value="Single-stranded right-handed beta-helix, Pectin lyase-like"/>
    <property type="match status" value="2"/>
</dbReference>
<dbReference type="PANTHER" id="PTHR36453:SF1">
    <property type="entry name" value="RIGHT HANDED BETA HELIX DOMAIN-CONTAINING PROTEIN"/>
    <property type="match status" value="1"/>
</dbReference>
<dbReference type="InterPro" id="IPR039448">
    <property type="entry name" value="Beta_helix"/>
</dbReference>
<dbReference type="Pfam" id="PF02018">
    <property type="entry name" value="CBM_4_9"/>
    <property type="match status" value="1"/>
</dbReference>
<keyword evidence="1" id="KW-0378">Hydrolase</keyword>
<evidence type="ECO:0000313" key="4">
    <source>
        <dbReference type="EMBL" id="RFZ76978.1"/>
    </source>
</evidence>
<dbReference type="SUPFAM" id="SSF49785">
    <property type="entry name" value="Galactose-binding domain-like"/>
    <property type="match status" value="1"/>
</dbReference>
<dbReference type="Gene3D" id="2.60.120.260">
    <property type="entry name" value="Galactose-binding domain-like"/>
    <property type="match status" value="1"/>
</dbReference>
<dbReference type="GO" id="GO:0016798">
    <property type="term" value="F:hydrolase activity, acting on glycosyl bonds"/>
    <property type="evidence" value="ECO:0007669"/>
    <property type="project" value="InterPro"/>
</dbReference>
<dbReference type="InterPro" id="IPR003305">
    <property type="entry name" value="CenC_carb-bd"/>
</dbReference>
<accession>A0A3E2N7K5</accession>
<dbReference type="InterPro" id="IPR006626">
    <property type="entry name" value="PbH1"/>
</dbReference>
<dbReference type="AlphaFoldDB" id="A0A3E2N7K5"/>
<sequence>MSKRKGVIFLVVFLLINLFIFNLCGETVKAASVFYVSGAGNDNTGTGTLSNPWKTIQKAADTMTAGDTCIIRGGTYRETVTLNTSGTSANPITFKAYTGETVTVSGADPVTGWVNHSGSIYYAAMAGSLGTKNQIFVNKQMQLEARWPNSAALDPLNSTFATADSGSTTTINDGDLIQAAGYWVGKTVWCVPGTGYKSYKSTITSSSAGSITFDTMGVAATAGNSYYITGNLKDLDSAGEWYYDSSTGRLYLWAPGGVNPNTLTVEAKKRTYAFDLSSRSYINITGINIFASSIKMSASNSCKVSNMTAEYVSHDSDVTSQYSTGIFMSGTNNELRDSTLTYSSGNLLSIQGTGNKVINNLIHEADYSAADIPAIYLLGANHLISHNTIYNAGRHLIFMPTQNSRIQYNNLYNAGKLTRDCGILYEFAWDGQGTVIHHNYIHDNLAKNYSGAGIYLDNGSKGYIVHHNVVWGNYTGIRLNTPSNFNLIYNNTTYGNGNIGYWGSDFSSDMYGDRIFNNIFTTAFTLPGTHIEGNNITSGTNLLFVNPAAYNFRLQASSPAINAGAVIPGITNGYAGTAPDIGAYEYGGTDWTAGHDFSSPPNPIFENVSVLYENKVRQSDFEKGVISPWVKTCSGTAASASVSRSCSKSVRLGIGEDGIKQEITGLSPNTSYKCSAWVKTDTGEQIQIGVNGFGGTDVSVTSASTSWTMVSIPFTTGPDASSATVYAYKKPGTAHVYVDDFGVVVAR</sequence>
<protein>
    <submittedName>
        <fullName evidence="4">Carbohydrate-binding cenc domain protein</fullName>
    </submittedName>
</protein>
<dbReference type="SMART" id="SM00710">
    <property type="entry name" value="PbH1"/>
    <property type="match status" value="6"/>
</dbReference>